<dbReference type="GeneID" id="27315800"/>
<sequence length="257" mass="29551">MAARMGSLPLELVDLIYSYADDASKLALRLTCKSLNQGLRRQHGVSKRPSNSLNACYWRLVSRHLDYEIGRRTCVVCDQRYAVETFDSAAPPSVTRNKSDLEYILRHGFDRLGGPGMVPTAADICHHHRSSFIYLYNACETFLSHIQHALGVRKDWSRRWFTRTLSVCMHCKSFGLASACRARKRSYRCCNCDFCGVRPVCFFGRLMDFGEKPPRRYAVVRENGHFLVKEWYDDGSVSVFQVQHTSVDPPIPQRRFL</sequence>
<evidence type="ECO:0000313" key="2">
    <source>
        <dbReference type="Proteomes" id="UP000053259"/>
    </source>
</evidence>
<dbReference type="AlphaFoldDB" id="A0A0D2A1N7"/>
<dbReference type="HOGENOM" id="CLU_1082586_0_0_1"/>
<dbReference type="EMBL" id="KN847561">
    <property type="protein sequence ID" value="KIW00633.1"/>
    <property type="molecule type" value="Genomic_DNA"/>
</dbReference>
<reference evidence="1 2" key="1">
    <citation type="submission" date="2015-01" db="EMBL/GenBank/DDBJ databases">
        <title>The Genome Sequence of Ochroconis gallopava CBS43764.</title>
        <authorList>
            <consortium name="The Broad Institute Genomics Platform"/>
            <person name="Cuomo C."/>
            <person name="de Hoog S."/>
            <person name="Gorbushina A."/>
            <person name="Stielow B."/>
            <person name="Teixiera M."/>
            <person name="Abouelleil A."/>
            <person name="Chapman S.B."/>
            <person name="Priest M."/>
            <person name="Young S.K."/>
            <person name="Wortman J."/>
            <person name="Nusbaum C."/>
            <person name="Birren B."/>
        </authorList>
    </citation>
    <scope>NUCLEOTIDE SEQUENCE [LARGE SCALE GENOMIC DNA]</scope>
    <source>
        <strain evidence="1 2">CBS 43764</strain>
    </source>
</reference>
<dbReference type="RefSeq" id="XP_016210502.1">
    <property type="nucleotide sequence ID" value="XM_016361642.1"/>
</dbReference>
<dbReference type="Proteomes" id="UP000053259">
    <property type="component" value="Unassembled WGS sequence"/>
</dbReference>
<evidence type="ECO:0000313" key="1">
    <source>
        <dbReference type="EMBL" id="KIW00633.1"/>
    </source>
</evidence>
<accession>A0A0D2A1N7</accession>
<name>A0A0D2A1N7_9PEZI</name>
<organism evidence="1 2">
    <name type="scientific">Verruconis gallopava</name>
    <dbReference type="NCBI Taxonomy" id="253628"/>
    <lineage>
        <taxon>Eukaryota</taxon>
        <taxon>Fungi</taxon>
        <taxon>Dikarya</taxon>
        <taxon>Ascomycota</taxon>
        <taxon>Pezizomycotina</taxon>
        <taxon>Dothideomycetes</taxon>
        <taxon>Pleosporomycetidae</taxon>
        <taxon>Venturiales</taxon>
        <taxon>Sympoventuriaceae</taxon>
        <taxon>Verruconis</taxon>
    </lineage>
</organism>
<dbReference type="VEuPathDB" id="FungiDB:PV09_07827"/>
<proteinExistence type="predicted"/>
<keyword evidence="2" id="KW-1185">Reference proteome</keyword>
<evidence type="ECO:0008006" key="3">
    <source>
        <dbReference type="Google" id="ProtNLM"/>
    </source>
</evidence>
<protein>
    <recommendedName>
        <fullName evidence="3">F-box domain-containing protein</fullName>
    </recommendedName>
</protein>
<gene>
    <name evidence="1" type="ORF">PV09_07827</name>
</gene>
<dbReference type="InParanoid" id="A0A0D2A1N7"/>